<evidence type="ECO:0000313" key="1">
    <source>
        <dbReference type="EMBL" id="KAK3214072.1"/>
    </source>
</evidence>
<keyword evidence="2" id="KW-1185">Reference proteome</keyword>
<proteinExistence type="predicted"/>
<name>A0AAN6RJJ0_9PLEO</name>
<protein>
    <recommendedName>
        <fullName evidence="3">Phosphodiester glycosidase domain-containing protein</fullName>
    </recommendedName>
</protein>
<organism evidence="1 2">
    <name type="scientific">Pseudopithomyces chartarum</name>
    <dbReference type="NCBI Taxonomy" id="1892770"/>
    <lineage>
        <taxon>Eukaryota</taxon>
        <taxon>Fungi</taxon>
        <taxon>Dikarya</taxon>
        <taxon>Ascomycota</taxon>
        <taxon>Pezizomycotina</taxon>
        <taxon>Dothideomycetes</taxon>
        <taxon>Pleosporomycetidae</taxon>
        <taxon>Pleosporales</taxon>
        <taxon>Massarineae</taxon>
        <taxon>Didymosphaeriaceae</taxon>
        <taxon>Pseudopithomyces</taxon>
    </lineage>
</organism>
<dbReference type="AlphaFoldDB" id="A0AAN6RJJ0"/>
<comment type="caution">
    <text evidence="1">The sequence shown here is derived from an EMBL/GenBank/DDBJ whole genome shotgun (WGS) entry which is preliminary data.</text>
</comment>
<gene>
    <name evidence="1" type="ORF">GRF29_28g1970258</name>
</gene>
<reference evidence="1 2" key="1">
    <citation type="submission" date="2021-02" db="EMBL/GenBank/DDBJ databases">
        <title>Genome assembly of Pseudopithomyces chartarum.</title>
        <authorList>
            <person name="Jauregui R."/>
            <person name="Singh J."/>
            <person name="Voisey C."/>
        </authorList>
    </citation>
    <scope>NUCLEOTIDE SEQUENCE [LARGE SCALE GENOMIC DNA]</scope>
    <source>
        <strain evidence="1 2">AGR01</strain>
    </source>
</reference>
<sequence length="394" mass="44221">MCGRVDSLTTAFSSLTIAGSTPSTTKTRTLRRRVSIRDKTRQVRLGIKAISRPKLTGRGSKGSLAGKRAIRDAVEDVIEDYLRATQPRPCCEEDLDKVFISRRLGQQKAVLHYTFETKAEWRDIVSQGQKPKVHGVLSKMPLLGKLDVIVLGRVAKTTVVGSSQGKTNPHEYEHDDGNYLLTNGGFFVTAPKAHEKRPCTLKVDWDGDRFDQEECKFYSVGPASSWPNFFPIPSSQGQYYQEIKGEDGTFLSAGPTIKEPLDLSRRELKWEPPYCNVVIGGVHTSGDPNERLVHVILPDGTKIIFVYTCANRFLYGCDMNKMRGIIDTFLQTYYKTPIAKTQMALNLDGGSSIYVSWKERGRRPRLIAVGSLETKVPLRLKHPKRVTNLIKFIV</sequence>
<dbReference type="EMBL" id="WVTA01000004">
    <property type="protein sequence ID" value="KAK3214072.1"/>
    <property type="molecule type" value="Genomic_DNA"/>
</dbReference>
<dbReference type="Proteomes" id="UP001280581">
    <property type="component" value="Unassembled WGS sequence"/>
</dbReference>
<evidence type="ECO:0008006" key="3">
    <source>
        <dbReference type="Google" id="ProtNLM"/>
    </source>
</evidence>
<evidence type="ECO:0000313" key="2">
    <source>
        <dbReference type="Proteomes" id="UP001280581"/>
    </source>
</evidence>
<accession>A0AAN6RJJ0</accession>